<sequence>MTGADNDGRTLNGLVLDYAGVLTDNGGENLLEFVDIARDHGVRTALLSNAAGGGSVRRRLHGRFDDLVFSGEVGVMKPEPEIFLLTAERLGLPLEACVFVDDAPGNVWGAVGAGMVGVRHDTVPETITELSALFPGLEVDLPPESPSGVPF</sequence>
<accession>A0A839S6B1</accession>
<organism evidence="1 2">
    <name type="scientific">Prauserella isguenensis</name>
    <dbReference type="NCBI Taxonomy" id="1470180"/>
    <lineage>
        <taxon>Bacteria</taxon>
        <taxon>Bacillati</taxon>
        <taxon>Actinomycetota</taxon>
        <taxon>Actinomycetes</taxon>
        <taxon>Pseudonocardiales</taxon>
        <taxon>Pseudonocardiaceae</taxon>
        <taxon>Prauserella</taxon>
    </lineage>
</organism>
<dbReference type="InterPro" id="IPR006439">
    <property type="entry name" value="HAD-SF_hydro_IA"/>
</dbReference>
<gene>
    <name evidence="1" type="ORF">FHS23_003298</name>
</gene>
<dbReference type="InterPro" id="IPR023214">
    <property type="entry name" value="HAD_sf"/>
</dbReference>
<dbReference type="NCBIfam" id="TIGR01509">
    <property type="entry name" value="HAD-SF-IA-v3"/>
    <property type="match status" value="1"/>
</dbReference>
<dbReference type="SUPFAM" id="SSF56784">
    <property type="entry name" value="HAD-like"/>
    <property type="match status" value="1"/>
</dbReference>
<dbReference type="RefSeq" id="WP_343053995.1">
    <property type="nucleotide sequence ID" value="NZ_JACHWU010000003.1"/>
</dbReference>
<evidence type="ECO:0000313" key="1">
    <source>
        <dbReference type="EMBL" id="MBB3052269.1"/>
    </source>
</evidence>
<evidence type="ECO:0000313" key="2">
    <source>
        <dbReference type="Proteomes" id="UP000550714"/>
    </source>
</evidence>
<dbReference type="Gene3D" id="3.40.50.1000">
    <property type="entry name" value="HAD superfamily/HAD-like"/>
    <property type="match status" value="1"/>
</dbReference>
<dbReference type="AlphaFoldDB" id="A0A839S6B1"/>
<proteinExistence type="predicted"/>
<name>A0A839S6B1_9PSEU</name>
<reference evidence="1 2" key="1">
    <citation type="submission" date="2020-08" db="EMBL/GenBank/DDBJ databases">
        <title>Genomic Encyclopedia of Type Strains, Phase III (KMG-III): the genomes of soil and plant-associated and newly described type strains.</title>
        <authorList>
            <person name="Whitman W."/>
        </authorList>
    </citation>
    <scope>NUCLEOTIDE SEQUENCE [LARGE SCALE GENOMIC DNA]</scope>
    <source>
        <strain evidence="1 2">CECT 8577</strain>
    </source>
</reference>
<dbReference type="EMBL" id="JACHWU010000003">
    <property type="protein sequence ID" value="MBB3052269.1"/>
    <property type="molecule type" value="Genomic_DNA"/>
</dbReference>
<dbReference type="PANTHER" id="PTHR47829:SF1">
    <property type="entry name" value="HAD FAMILY PHOSPHATASE"/>
    <property type="match status" value="1"/>
</dbReference>
<dbReference type="Pfam" id="PF00702">
    <property type="entry name" value="Hydrolase"/>
    <property type="match status" value="1"/>
</dbReference>
<comment type="caution">
    <text evidence="1">The sequence shown here is derived from an EMBL/GenBank/DDBJ whole genome shotgun (WGS) entry which is preliminary data.</text>
</comment>
<dbReference type="InterPro" id="IPR036412">
    <property type="entry name" value="HAD-like_sf"/>
</dbReference>
<dbReference type="PANTHER" id="PTHR47829">
    <property type="entry name" value="HYDROLASE, PUTATIVE (AFU_ORTHOLOGUE AFUA_1G12880)-RELATED"/>
    <property type="match status" value="1"/>
</dbReference>
<keyword evidence="2" id="KW-1185">Reference proteome</keyword>
<dbReference type="InterPro" id="IPR052898">
    <property type="entry name" value="ACAD10-like"/>
</dbReference>
<protein>
    <submittedName>
        <fullName evidence="1">FMN phosphatase YigB (HAD superfamily)</fullName>
    </submittedName>
</protein>
<dbReference type="Proteomes" id="UP000550714">
    <property type="component" value="Unassembled WGS sequence"/>
</dbReference>